<evidence type="ECO:0000259" key="7">
    <source>
        <dbReference type="Pfam" id="PF03388"/>
    </source>
</evidence>
<gene>
    <name evidence="8" type="ORF">AYI70_g5347</name>
</gene>
<dbReference type="SUPFAM" id="SSF49899">
    <property type="entry name" value="Concanavalin A-like lectins/glucanases"/>
    <property type="match status" value="1"/>
</dbReference>
<dbReference type="Proteomes" id="UP000187283">
    <property type="component" value="Unassembled WGS sequence"/>
</dbReference>
<dbReference type="GO" id="GO:0006888">
    <property type="term" value="P:endoplasmic reticulum to Golgi vesicle-mediated transport"/>
    <property type="evidence" value="ECO:0007669"/>
    <property type="project" value="TreeGrafter"/>
</dbReference>
<feature type="transmembrane region" description="Helical" evidence="6">
    <location>
        <begin position="228"/>
        <end position="248"/>
    </location>
</feature>
<keyword evidence="2 6" id="KW-0812">Transmembrane</keyword>
<feature type="domain" description="L-type lectin-like" evidence="7">
    <location>
        <begin position="101"/>
        <end position="199"/>
    </location>
</feature>
<dbReference type="GO" id="GO:0005789">
    <property type="term" value="C:endoplasmic reticulum membrane"/>
    <property type="evidence" value="ECO:0007669"/>
    <property type="project" value="TreeGrafter"/>
</dbReference>
<keyword evidence="5 6" id="KW-0472">Membrane</keyword>
<dbReference type="GO" id="GO:0005537">
    <property type="term" value="F:D-mannose binding"/>
    <property type="evidence" value="ECO:0007669"/>
    <property type="project" value="TreeGrafter"/>
</dbReference>
<dbReference type="CDD" id="cd07308">
    <property type="entry name" value="lectin_leg-like"/>
    <property type="match status" value="1"/>
</dbReference>
<evidence type="ECO:0000256" key="3">
    <source>
        <dbReference type="ARBA" id="ARBA00022729"/>
    </source>
</evidence>
<name>A0A1R1XUZ3_9FUNG</name>
<keyword evidence="3" id="KW-0732">Signal</keyword>
<evidence type="ECO:0000256" key="2">
    <source>
        <dbReference type="ARBA" id="ARBA00022692"/>
    </source>
</evidence>
<keyword evidence="8" id="KW-0430">Lectin</keyword>
<dbReference type="GO" id="GO:0000139">
    <property type="term" value="C:Golgi membrane"/>
    <property type="evidence" value="ECO:0007669"/>
    <property type="project" value="TreeGrafter"/>
</dbReference>
<evidence type="ECO:0000256" key="6">
    <source>
        <dbReference type="SAM" id="Phobius"/>
    </source>
</evidence>
<sequence>MCNVSSPDNIIGKLSFDDPYVDDGFHMTNWDYGGDTTINPQSGVFLTTDLPSRRGHIWSTSSMPKDGWKVIFEFKVGNNKGGFLNGDGFAFWAAKERGVSVGMVGDGSKPYDNDSDGVKGSIGHCESIYFRNLESPSTAEVLYVPGKKLSLNLAFNNQKVECFSASGITLPEDLFLGFSALTGQLHDVHSIISVVTLNLSDAEKNNIYTSSDQKTTHKSNNSSFSSSFVKLLILCFVFGGCYYGYTLYSKSTSKRF</sequence>
<evidence type="ECO:0000313" key="9">
    <source>
        <dbReference type="Proteomes" id="UP000187283"/>
    </source>
</evidence>
<dbReference type="AlphaFoldDB" id="A0A1R1XUZ3"/>
<keyword evidence="9" id="KW-1185">Reference proteome</keyword>
<dbReference type="STRING" id="133412.A0A1R1XUZ3"/>
<protein>
    <submittedName>
        <fullName evidence="8">L-type lectin-like domain-containing protein</fullName>
    </submittedName>
</protein>
<dbReference type="InterPro" id="IPR013320">
    <property type="entry name" value="ConA-like_dom_sf"/>
</dbReference>
<dbReference type="Gene3D" id="2.60.120.200">
    <property type="match status" value="2"/>
</dbReference>
<dbReference type="GO" id="GO:0030134">
    <property type="term" value="C:COPII-coated ER to Golgi transport vesicle"/>
    <property type="evidence" value="ECO:0007669"/>
    <property type="project" value="TreeGrafter"/>
</dbReference>
<dbReference type="OrthoDB" id="270293at2759"/>
<dbReference type="InterPro" id="IPR051136">
    <property type="entry name" value="Intracellular_Lectin-GPT"/>
</dbReference>
<evidence type="ECO:0000256" key="5">
    <source>
        <dbReference type="ARBA" id="ARBA00023136"/>
    </source>
</evidence>
<dbReference type="PANTHER" id="PTHR12223">
    <property type="entry name" value="VESICULAR MANNOSE-BINDING LECTIN"/>
    <property type="match status" value="1"/>
</dbReference>
<comment type="subcellular location">
    <subcellularLocation>
        <location evidence="1">Membrane</location>
        <topology evidence="1">Single-pass type I membrane protein</topology>
    </subcellularLocation>
</comment>
<dbReference type="EMBL" id="LSSN01001743">
    <property type="protein sequence ID" value="OMJ18462.1"/>
    <property type="molecule type" value="Genomic_DNA"/>
</dbReference>
<keyword evidence="4 6" id="KW-1133">Transmembrane helix</keyword>
<comment type="caution">
    <text evidence="8">The sequence shown here is derived from an EMBL/GenBank/DDBJ whole genome shotgun (WGS) entry which is preliminary data.</text>
</comment>
<feature type="domain" description="L-type lectin-like" evidence="7">
    <location>
        <begin position="13"/>
        <end position="99"/>
    </location>
</feature>
<accession>A0A1R1XUZ3</accession>
<dbReference type="PANTHER" id="PTHR12223:SF45">
    <property type="entry name" value="RE50040P"/>
    <property type="match status" value="1"/>
</dbReference>
<dbReference type="GO" id="GO:0005793">
    <property type="term" value="C:endoplasmic reticulum-Golgi intermediate compartment"/>
    <property type="evidence" value="ECO:0007669"/>
    <property type="project" value="TreeGrafter"/>
</dbReference>
<evidence type="ECO:0000256" key="4">
    <source>
        <dbReference type="ARBA" id="ARBA00022989"/>
    </source>
</evidence>
<proteinExistence type="predicted"/>
<reference evidence="8 9" key="1">
    <citation type="submission" date="2017-01" db="EMBL/GenBank/DDBJ databases">
        <authorList>
            <person name="Mah S.A."/>
            <person name="Swanson W.J."/>
            <person name="Moy G.W."/>
            <person name="Vacquier V.D."/>
        </authorList>
    </citation>
    <scope>NUCLEOTIDE SEQUENCE [LARGE SCALE GENOMIC DNA]</scope>
    <source>
        <strain evidence="8 9">GSMNP</strain>
    </source>
</reference>
<organism evidence="8 9">
    <name type="scientific">Smittium culicis</name>
    <dbReference type="NCBI Taxonomy" id="133412"/>
    <lineage>
        <taxon>Eukaryota</taxon>
        <taxon>Fungi</taxon>
        <taxon>Fungi incertae sedis</taxon>
        <taxon>Zoopagomycota</taxon>
        <taxon>Kickxellomycotina</taxon>
        <taxon>Harpellomycetes</taxon>
        <taxon>Harpellales</taxon>
        <taxon>Legeriomycetaceae</taxon>
        <taxon>Smittium</taxon>
    </lineage>
</organism>
<evidence type="ECO:0000313" key="8">
    <source>
        <dbReference type="EMBL" id="OMJ18462.1"/>
    </source>
</evidence>
<dbReference type="InterPro" id="IPR005052">
    <property type="entry name" value="Lectin_leg"/>
</dbReference>
<dbReference type="Pfam" id="PF03388">
    <property type="entry name" value="Lectin_leg-like"/>
    <property type="match status" value="2"/>
</dbReference>
<evidence type="ECO:0000256" key="1">
    <source>
        <dbReference type="ARBA" id="ARBA00004479"/>
    </source>
</evidence>